<comment type="caution">
    <text evidence="2">The sequence shown here is derived from an EMBL/GenBank/DDBJ whole genome shotgun (WGS) entry which is preliminary data.</text>
</comment>
<evidence type="ECO:0000313" key="2">
    <source>
        <dbReference type="EMBL" id="MBE7325980.1"/>
    </source>
</evidence>
<dbReference type="RefSeq" id="WP_193639311.1">
    <property type="nucleotide sequence ID" value="NZ_JADCSA010000021.1"/>
</dbReference>
<dbReference type="EMBL" id="JADCSA010000021">
    <property type="protein sequence ID" value="MBE7325980.1"/>
    <property type="molecule type" value="Genomic_DNA"/>
</dbReference>
<proteinExistence type="inferred from homology"/>
<keyword evidence="3" id="KW-1185">Reference proteome</keyword>
<dbReference type="Gene3D" id="1.20.1270.240">
    <property type="match status" value="1"/>
</dbReference>
<reference evidence="2 3" key="1">
    <citation type="submission" date="2020-10" db="EMBL/GenBank/DDBJ databases">
        <title>Nocardioides sp. isolated from sludge.</title>
        <authorList>
            <person name="Zhang X."/>
        </authorList>
    </citation>
    <scope>NUCLEOTIDE SEQUENCE [LARGE SCALE GENOMIC DNA]</scope>
    <source>
        <strain evidence="2 3">Y6</strain>
    </source>
</reference>
<evidence type="ECO:0000313" key="3">
    <source>
        <dbReference type="Proteomes" id="UP000756387"/>
    </source>
</evidence>
<dbReference type="Pfam" id="PF03881">
    <property type="entry name" value="Fructosamin_kin"/>
    <property type="match status" value="1"/>
</dbReference>
<dbReference type="GO" id="GO:0016301">
    <property type="term" value="F:kinase activity"/>
    <property type="evidence" value="ECO:0007669"/>
    <property type="project" value="UniProtKB-KW"/>
</dbReference>
<comment type="similarity">
    <text evidence="1">Belongs to the fructosamine kinase family.</text>
</comment>
<keyword evidence="1 2" id="KW-0418">Kinase</keyword>
<dbReference type="PANTHER" id="PTHR12149:SF8">
    <property type="entry name" value="PROTEIN-RIBULOSAMINE 3-KINASE"/>
    <property type="match status" value="1"/>
</dbReference>
<dbReference type="SUPFAM" id="SSF56112">
    <property type="entry name" value="Protein kinase-like (PK-like)"/>
    <property type="match status" value="1"/>
</dbReference>
<evidence type="ECO:0000256" key="1">
    <source>
        <dbReference type="PIRNR" id="PIRNR006221"/>
    </source>
</evidence>
<dbReference type="InterPro" id="IPR011009">
    <property type="entry name" value="Kinase-like_dom_sf"/>
</dbReference>
<dbReference type="PANTHER" id="PTHR12149">
    <property type="entry name" value="FRUCTOSAMINE 3 KINASE-RELATED PROTEIN"/>
    <property type="match status" value="1"/>
</dbReference>
<protein>
    <submittedName>
        <fullName evidence="2">Fructosamine kinase family protein</fullName>
    </submittedName>
</protein>
<dbReference type="Gene3D" id="1.10.510.10">
    <property type="entry name" value="Transferase(Phosphotransferase) domain 1"/>
    <property type="match status" value="1"/>
</dbReference>
<keyword evidence="1" id="KW-0808">Transferase</keyword>
<organism evidence="2 3">
    <name type="scientific">Nocardioides malaquae</name>
    <dbReference type="NCBI Taxonomy" id="2773426"/>
    <lineage>
        <taxon>Bacteria</taxon>
        <taxon>Bacillati</taxon>
        <taxon>Actinomycetota</taxon>
        <taxon>Actinomycetes</taxon>
        <taxon>Propionibacteriales</taxon>
        <taxon>Nocardioidaceae</taxon>
        <taxon>Nocardioides</taxon>
    </lineage>
</organism>
<dbReference type="Gene3D" id="3.30.200.20">
    <property type="entry name" value="Phosphorylase Kinase, domain 1"/>
    <property type="match status" value="1"/>
</dbReference>
<gene>
    <name evidence="2" type="ORF">IEQ44_15125</name>
</gene>
<dbReference type="Proteomes" id="UP000756387">
    <property type="component" value="Unassembled WGS sequence"/>
</dbReference>
<sequence>MTRAPLVARRAEALLGRPVVSTAPVAGGDIATAHRLRLNDGTTALMKTLPHPPAGFFEAEARGLQWLREVEDGVPVAEVLAVDTDCIVVRWIEPGRATQEAASDFGVRLARTHAAGASAYGAVGSSDGAHTDGFIGRLPMPNRTAPTWAEFYATRRVLPYLKLARDRGAILEDDAAAVEGLVGRLGDLVPEEGPARLHGDLWNGNCLWGFDGQVHLIDPAAHGGHRETDLAMLALFGLPHLARTTAAYVETTPLADGWEERQSIHQIFPLLVHACMFGGGYGARAGAAARRFSGPGGTLAP</sequence>
<accession>A0ABR9RXU2</accession>
<name>A0ABR9RXU2_9ACTN</name>
<dbReference type="PIRSF" id="PIRSF006221">
    <property type="entry name" value="Ketosamine-3-kinase"/>
    <property type="match status" value="1"/>
</dbReference>
<dbReference type="InterPro" id="IPR016477">
    <property type="entry name" value="Fructo-/Ketosamine-3-kinase"/>
</dbReference>